<name>A0A7R9DGY0_TIMPO</name>
<proteinExistence type="predicted"/>
<feature type="compositionally biased region" description="Polar residues" evidence="1">
    <location>
        <begin position="170"/>
        <end position="197"/>
    </location>
</feature>
<organism evidence="3">
    <name type="scientific">Timema poppense</name>
    <name type="common">Walking stick</name>
    <dbReference type="NCBI Taxonomy" id="170557"/>
    <lineage>
        <taxon>Eukaryota</taxon>
        <taxon>Metazoa</taxon>
        <taxon>Ecdysozoa</taxon>
        <taxon>Arthropoda</taxon>
        <taxon>Hexapoda</taxon>
        <taxon>Insecta</taxon>
        <taxon>Pterygota</taxon>
        <taxon>Neoptera</taxon>
        <taxon>Polyneoptera</taxon>
        <taxon>Phasmatodea</taxon>
        <taxon>Timematodea</taxon>
        <taxon>Timematoidea</taxon>
        <taxon>Timematidae</taxon>
        <taxon>Timema</taxon>
    </lineage>
</organism>
<feature type="region of interest" description="Disordered" evidence="1">
    <location>
        <begin position="107"/>
        <end position="201"/>
    </location>
</feature>
<accession>A0A7R9DGY0</accession>
<dbReference type="EMBL" id="OD008030">
    <property type="protein sequence ID" value="CAD7414550.1"/>
    <property type="molecule type" value="Genomic_DNA"/>
</dbReference>
<protein>
    <submittedName>
        <fullName evidence="3">Uncharacterized protein</fullName>
    </submittedName>
</protein>
<feature type="compositionally biased region" description="Low complexity" evidence="1">
    <location>
        <begin position="268"/>
        <end position="281"/>
    </location>
</feature>
<keyword evidence="2" id="KW-0732">Signal</keyword>
<evidence type="ECO:0000256" key="1">
    <source>
        <dbReference type="SAM" id="MobiDB-lite"/>
    </source>
</evidence>
<feature type="compositionally biased region" description="Polar residues" evidence="1">
    <location>
        <begin position="146"/>
        <end position="160"/>
    </location>
</feature>
<evidence type="ECO:0000256" key="2">
    <source>
        <dbReference type="SAM" id="SignalP"/>
    </source>
</evidence>
<dbReference type="AlphaFoldDB" id="A0A7R9DGY0"/>
<feature type="region of interest" description="Disordered" evidence="1">
    <location>
        <begin position="228"/>
        <end position="287"/>
    </location>
</feature>
<evidence type="ECO:0000313" key="3">
    <source>
        <dbReference type="EMBL" id="CAD7414550.1"/>
    </source>
</evidence>
<feature type="signal peptide" evidence="2">
    <location>
        <begin position="1"/>
        <end position="18"/>
    </location>
</feature>
<feature type="compositionally biased region" description="Low complexity" evidence="1">
    <location>
        <begin position="131"/>
        <end position="142"/>
    </location>
</feature>
<feature type="chain" id="PRO_5030515359" evidence="2">
    <location>
        <begin position="19"/>
        <end position="431"/>
    </location>
</feature>
<reference evidence="3" key="1">
    <citation type="submission" date="2020-11" db="EMBL/GenBank/DDBJ databases">
        <authorList>
            <person name="Tran Van P."/>
        </authorList>
    </citation>
    <scope>NUCLEOTIDE SEQUENCE</scope>
</reference>
<gene>
    <name evidence="3" type="ORF">TPSB3V08_LOCUS9745</name>
</gene>
<sequence>MGWLLVVQWFYFTPLLLPCQYSEEYLVGVPVVYDQEGYPSDPRTHTQTRINSRWTEFWRSIMYYFRIPVTLFIDCCNWLLFGTKKESCSNAKVTRLEKEKDIYSPSPETKCLPKVKPRNYKSTSDSEETYSPHGSSSGNSRRSTSDACLSSQASVESLGSSRARGRQTKESSSPAQQETPTTSAKREGTSSPRSNSIEPPAYYKKPTVQFINVDHSLKGVKRVHFQDETMTPLTSEGRGDKTSPRAVGGIMAQKRQTRRLPQMRPIPESTSSSSLNNSSEHLTLRSRKGPPYVALKLSGLRHKTSNIPESILNTGGGKHGETPEATALLQDLIDSQVVYRDMKTLVGGIDYPAGLPYSLQGHLQKTAEGYKFTPLLPLTQNWTLKGLARKRVVPPKSLRKEDFERLYKTAEDVLNCADLAVIPKSYVINGI</sequence>